<evidence type="ECO:0000313" key="1">
    <source>
        <dbReference type="EMBL" id="PNI06185.1"/>
    </source>
</evidence>
<dbReference type="OrthoDB" id="8596093at2"/>
<dbReference type="RefSeq" id="WP_102965473.1">
    <property type="nucleotide sequence ID" value="NZ_POSK01000002.1"/>
</dbReference>
<proteinExistence type="predicted"/>
<protein>
    <submittedName>
        <fullName evidence="1">Uncharacterized protein</fullName>
    </submittedName>
</protein>
<gene>
    <name evidence="1" type="ORF">C1N32_04080</name>
</gene>
<dbReference type="AlphaFoldDB" id="A0A2J8I6M9"/>
<evidence type="ECO:0000313" key="2">
    <source>
        <dbReference type="Proteomes" id="UP000236449"/>
    </source>
</evidence>
<dbReference type="EMBL" id="POSK01000002">
    <property type="protein sequence ID" value="PNI06185.1"/>
    <property type="molecule type" value="Genomic_DNA"/>
</dbReference>
<reference evidence="1 2" key="1">
    <citation type="submission" date="2018-01" db="EMBL/GenBank/DDBJ databases">
        <title>Draft genome sequences of six Vibrio diazotrophicus strains isolated from deep-sea sediments of the Baltic Sea.</title>
        <authorList>
            <person name="Castillo D."/>
            <person name="Vandieken V."/>
            <person name="Chiang O."/>
            <person name="Middelboe M."/>
        </authorList>
    </citation>
    <scope>NUCLEOTIDE SEQUENCE [LARGE SCALE GENOMIC DNA]</scope>
    <source>
        <strain evidence="1 2">60.27F</strain>
    </source>
</reference>
<organism evidence="1 2">
    <name type="scientific">Vibrio diazotrophicus</name>
    <dbReference type="NCBI Taxonomy" id="685"/>
    <lineage>
        <taxon>Bacteria</taxon>
        <taxon>Pseudomonadati</taxon>
        <taxon>Pseudomonadota</taxon>
        <taxon>Gammaproteobacteria</taxon>
        <taxon>Vibrionales</taxon>
        <taxon>Vibrionaceae</taxon>
        <taxon>Vibrio</taxon>
    </lineage>
</organism>
<name>A0A2J8I6M9_VIBDI</name>
<comment type="caution">
    <text evidence="1">The sequence shown here is derived from an EMBL/GenBank/DDBJ whole genome shotgun (WGS) entry which is preliminary data.</text>
</comment>
<dbReference type="Proteomes" id="UP000236449">
    <property type="component" value="Unassembled WGS sequence"/>
</dbReference>
<sequence length="309" mass="36486">MNKVFFDKTQNVEVSRITSDGWWLENTLEHVVKGTALGKDFTVNIYKPSSERMIARYDRETDIWSDEITNRTLDEYFNQHGQRFVIGSPDGDYPEWAITEAPPRYDKSTQTVLHINKQWKVFDILIGQSFFDEYGNEFLVSDYNFELPEKHTFTKPPELRLDNYAVKLVGGQWQQLLDYRGEMAYAKDRDNGTDYQIEELGELPETHTLSAPEPFDSWIDKGWKYDIERHRPFKVGEEKQWRDNELTKVLDRIDQYEKDQNYPVELRTSPIQTNEDYLRLLQDRKNLSVYPESSHFPFGERPSLSGLAN</sequence>
<accession>A0A2J8I6M9</accession>